<evidence type="ECO:0000256" key="2">
    <source>
        <dbReference type="PROSITE-ProRule" id="PRU00708"/>
    </source>
</evidence>
<dbReference type="Gene3D" id="1.25.40.10">
    <property type="entry name" value="Tetratricopeptide repeat domain"/>
    <property type="match status" value="2"/>
</dbReference>
<dbReference type="Pfam" id="PF13041">
    <property type="entry name" value="PPR_2"/>
    <property type="match status" value="1"/>
</dbReference>
<evidence type="ECO:0000313" key="3">
    <source>
        <dbReference type="EMBL" id="KAL2534994.1"/>
    </source>
</evidence>
<name>A0ABD1VCF0_9LAMI</name>
<evidence type="ECO:0000256" key="1">
    <source>
        <dbReference type="ARBA" id="ARBA00022737"/>
    </source>
</evidence>
<sequence>MKSTYENIVIHTIIESCLHTLIGHDAMGRVIKFCATSKFGELSYTLKVFDSLPNLDTFIYNTVLRGHLQSILHGNVLVLYIYMLESFIMPNKFTFPPVIRAWCIDFAVEEGKQVHAHVLKLGFGSDSFCQNNLIHVYVNFNCLEDAKRVFDNLDKKDDVSWTTLVSGYSQWGYVDEAFGLFESMAIKNSAAWNAMIAAYVQNNMFHEAFDLSDRMSKKNVVMDNFVAASMLAVCTRLGALDKGEWIHEYVKKCGIEVDSKLATTIIDMYCKCGFLTRLLRCSMDCQVKGFPLGIA</sequence>
<dbReference type="InterPro" id="IPR011990">
    <property type="entry name" value="TPR-like_helical_dom_sf"/>
</dbReference>
<dbReference type="PROSITE" id="PS51375">
    <property type="entry name" value="PPR"/>
    <property type="match status" value="2"/>
</dbReference>
<keyword evidence="1" id="KW-0677">Repeat</keyword>
<dbReference type="InterPro" id="IPR046960">
    <property type="entry name" value="PPR_At4g14850-like_plant"/>
</dbReference>
<organism evidence="3 4">
    <name type="scientific">Abeliophyllum distichum</name>
    <dbReference type="NCBI Taxonomy" id="126358"/>
    <lineage>
        <taxon>Eukaryota</taxon>
        <taxon>Viridiplantae</taxon>
        <taxon>Streptophyta</taxon>
        <taxon>Embryophyta</taxon>
        <taxon>Tracheophyta</taxon>
        <taxon>Spermatophyta</taxon>
        <taxon>Magnoliopsida</taxon>
        <taxon>eudicotyledons</taxon>
        <taxon>Gunneridae</taxon>
        <taxon>Pentapetalae</taxon>
        <taxon>asterids</taxon>
        <taxon>lamiids</taxon>
        <taxon>Lamiales</taxon>
        <taxon>Oleaceae</taxon>
        <taxon>Forsythieae</taxon>
        <taxon>Abeliophyllum</taxon>
    </lineage>
</organism>
<dbReference type="EMBL" id="JBFOLK010000002">
    <property type="protein sequence ID" value="KAL2534994.1"/>
    <property type="molecule type" value="Genomic_DNA"/>
</dbReference>
<gene>
    <name evidence="3" type="ORF">Adt_08345</name>
</gene>
<evidence type="ECO:0000313" key="4">
    <source>
        <dbReference type="Proteomes" id="UP001604336"/>
    </source>
</evidence>
<accession>A0ABD1VCF0</accession>
<reference evidence="4" key="1">
    <citation type="submission" date="2024-07" db="EMBL/GenBank/DDBJ databases">
        <title>Two chromosome-level genome assemblies of Korean endemic species Abeliophyllum distichum and Forsythia ovata (Oleaceae).</title>
        <authorList>
            <person name="Jang H."/>
        </authorList>
    </citation>
    <scope>NUCLEOTIDE SEQUENCE [LARGE SCALE GENOMIC DNA]</scope>
</reference>
<dbReference type="Pfam" id="PF01535">
    <property type="entry name" value="PPR"/>
    <property type="match status" value="2"/>
</dbReference>
<dbReference type="PANTHER" id="PTHR47926">
    <property type="entry name" value="PENTATRICOPEPTIDE REPEAT-CONTAINING PROTEIN"/>
    <property type="match status" value="1"/>
</dbReference>
<feature type="repeat" description="PPR" evidence="2">
    <location>
        <begin position="157"/>
        <end position="187"/>
    </location>
</feature>
<comment type="caution">
    <text evidence="3">The sequence shown here is derived from an EMBL/GenBank/DDBJ whole genome shotgun (WGS) entry which is preliminary data.</text>
</comment>
<dbReference type="NCBIfam" id="TIGR00756">
    <property type="entry name" value="PPR"/>
    <property type="match status" value="2"/>
</dbReference>
<dbReference type="InterPro" id="IPR002885">
    <property type="entry name" value="PPR_rpt"/>
</dbReference>
<dbReference type="AlphaFoldDB" id="A0ABD1VCF0"/>
<dbReference type="PANTHER" id="PTHR47926:SF402">
    <property type="entry name" value="TETRATRICOPEPTIDE-LIKE HELICAL DOMAIN SUPERFAMILY, DYW DOMAIN-CONTAINING PROTEIN"/>
    <property type="match status" value="1"/>
</dbReference>
<dbReference type="Proteomes" id="UP001604336">
    <property type="component" value="Unassembled WGS sequence"/>
</dbReference>
<protein>
    <submittedName>
        <fullName evidence="3">Pentatricopeptide repeat-containing protein</fullName>
    </submittedName>
</protein>
<proteinExistence type="predicted"/>
<feature type="repeat" description="PPR" evidence="2">
    <location>
        <begin position="188"/>
        <end position="222"/>
    </location>
</feature>
<keyword evidence="4" id="KW-1185">Reference proteome</keyword>